<protein>
    <submittedName>
        <fullName evidence="2">Sodium:glutamate symporter</fullName>
    </submittedName>
</protein>
<dbReference type="AlphaFoldDB" id="A0A227J4S2"/>
<name>A0A227J4S2_VIBPH</name>
<sequence>TPLLQRMYIPSAVLAGLFGLVFGPAMLDLLPWTDTFTANASLLTAALFSALGLATDVPSPKVVAQRAGSLWAFNQIASVSQWLFAAMFGLLLTTFFWPEINPGFGVTMSAGFMG</sequence>
<evidence type="ECO:0000313" key="3">
    <source>
        <dbReference type="Proteomes" id="UP000214596"/>
    </source>
</evidence>
<reference evidence="2 3" key="1">
    <citation type="journal article" date="2017" name="Appl. Environ. Microbiol.">
        <title>Parallel evolution of two clades of a major Atlantic endemic Vibrio parahaemolyticus pathogen lineage by independent acquisition of related pathogenicity islands.</title>
        <authorList>
            <person name="Xu F."/>
            <person name="Gonzalez-Escalona N."/>
            <person name="Drees K.P."/>
            <person name="Sebra R.P."/>
            <person name="Cooper V.S."/>
            <person name="Jones S.H."/>
            <person name="Whistler C.A."/>
        </authorList>
    </citation>
    <scope>NUCLEOTIDE SEQUENCE [LARGE SCALE GENOMIC DNA]</scope>
    <source>
        <strain evidence="2 3">MAVP-3</strain>
    </source>
</reference>
<feature type="transmembrane region" description="Helical" evidence="1">
    <location>
        <begin position="12"/>
        <end position="30"/>
    </location>
</feature>
<keyword evidence="1" id="KW-0472">Membrane</keyword>
<gene>
    <name evidence="2" type="ORF">CA163_25500</name>
</gene>
<feature type="non-terminal residue" evidence="2">
    <location>
        <position position="1"/>
    </location>
</feature>
<evidence type="ECO:0000313" key="2">
    <source>
        <dbReference type="EMBL" id="OXE30030.1"/>
    </source>
</evidence>
<keyword evidence="1" id="KW-1133">Transmembrane helix</keyword>
<organism evidence="2 3">
    <name type="scientific">Vibrio parahaemolyticus</name>
    <dbReference type="NCBI Taxonomy" id="670"/>
    <lineage>
        <taxon>Bacteria</taxon>
        <taxon>Pseudomonadati</taxon>
        <taxon>Pseudomonadota</taxon>
        <taxon>Gammaproteobacteria</taxon>
        <taxon>Vibrionales</taxon>
        <taxon>Vibrionaceae</taxon>
        <taxon>Vibrio</taxon>
    </lineage>
</organism>
<feature type="transmembrane region" description="Helical" evidence="1">
    <location>
        <begin position="76"/>
        <end position="97"/>
    </location>
</feature>
<dbReference type="EMBL" id="NIXT01002633">
    <property type="protein sequence ID" value="OXE30030.1"/>
    <property type="molecule type" value="Genomic_DNA"/>
</dbReference>
<dbReference type="Proteomes" id="UP000214596">
    <property type="component" value="Unassembled WGS sequence"/>
</dbReference>
<accession>A0A227J4S2</accession>
<dbReference type="STRING" id="670.ACZ92_09090"/>
<feature type="transmembrane region" description="Helical" evidence="1">
    <location>
        <begin position="36"/>
        <end position="55"/>
    </location>
</feature>
<feature type="non-terminal residue" evidence="2">
    <location>
        <position position="114"/>
    </location>
</feature>
<evidence type="ECO:0000256" key="1">
    <source>
        <dbReference type="SAM" id="Phobius"/>
    </source>
</evidence>
<proteinExistence type="predicted"/>
<comment type="caution">
    <text evidence="2">The sequence shown here is derived from an EMBL/GenBank/DDBJ whole genome shotgun (WGS) entry which is preliminary data.</text>
</comment>
<keyword evidence="1" id="KW-0812">Transmembrane</keyword>